<evidence type="ECO:0000256" key="2">
    <source>
        <dbReference type="ARBA" id="ARBA00004651"/>
    </source>
</evidence>
<comment type="subcellular location">
    <subcellularLocation>
        <location evidence="2">Cell membrane</location>
        <topology evidence="2">Multi-pass membrane protein</topology>
    </subcellularLocation>
</comment>
<evidence type="ECO:0000259" key="15">
    <source>
        <dbReference type="PROSITE" id="PS50109"/>
    </source>
</evidence>
<keyword evidence="4" id="KW-1003">Cell membrane</keyword>
<gene>
    <name evidence="17" type="ORF">IAG03_10215</name>
</gene>
<dbReference type="InterPro" id="IPR036890">
    <property type="entry name" value="HATPase_C_sf"/>
</dbReference>
<evidence type="ECO:0000256" key="5">
    <source>
        <dbReference type="ARBA" id="ARBA00022553"/>
    </source>
</evidence>
<dbReference type="Pfam" id="PF00672">
    <property type="entry name" value="HAMP"/>
    <property type="match status" value="1"/>
</dbReference>
<feature type="domain" description="HAMP" evidence="16">
    <location>
        <begin position="204"/>
        <end position="256"/>
    </location>
</feature>
<keyword evidence="9" id="KW-0418">Kinase</keyword>
<dbReference type="PRINTS" id="PR00344">
    <property type="entry name" value="BCTRLSENSOR"/>
</dbReference>
<dbReference type="GO" id="GO:0000155">
    <property type="term" value="F:phosphorelay sensor kinase activity"/>
    <property type="evidence" value="ECO:0007669"/>
    <property type="project" value="InterPro"/>
</dbReference>
<dbReference type="SMART" id="SM00304">
    <property type="entry name" value="HAMP"/>
    <property type="match status" value="1"/>
</dbReference>
<evidence type="ECO:0000259" key="16">
    <source>
        <dbReference type="PROSITE" id="PS50885"/>
    </source>
</evidence>
<evidence type="ECO:0000256" key="4">
    <source>
        <dbReference type="ARBA" id="ARBA00022475"/>
    </source>
</evidence>
<dbReference type="RefSeq" id="WP_249319939.1">
    <property type="nucleotide sequence ID" value="NZ_JACRSN010000016.1"/>
</dbReference>
<dbReference type="Gene3D" id="6.10.340.10">
    <property type="match status" value="1"/>
</dbReference>
<dbReference type="PANTHER" id="PTHR45528:SF1">
    <property type="entry name" value="SENSOR HISTIDINE KINASE CPXA"/>
    <property type="match status" value="1"/>
</dbReference>
<keyword evidence="10" id="KW-0067">ATP-binding</keyword>
<keyword evidence="18" id="KW-1185">Reference proteome</keyword>
<evidence type="ECO:0000256" key="13">
    <source>
        <dbReference type="ARBA" id="ARBA00023136"/>
    </source>
</evidence>
<keyword evidence="13 14" id="KW-0472">Membrane</keyword>
<keyword evidence="5" id="KW-0597">Phosphoprotein</keyword>
<accession>A0A926D8H1</accession>
<feature type="domain" description="Histidine kinase" evidence="15">
    <location>
        <begin position="264"/>
        <end position="481"/>
    </location>
</feature>
<protein>
    <recommendedName>
        <fullName evidence="3">histidine kinase</fullName>
        <ecNumber evidence="3">2.7.13.3</ecNumber>
    </recommendedName>
</protein>
<dbReference type="Gene3D" id="1.10.287.130">
    <property type="match status" value="1"/>
</dbReference>
<sequence>MQKSLFKKYLRITSFIIAMCFVFLILVMIALMSRQWRDDKRELLGKNASAIATLASNNTTYDAGNDVYVVNELVMRPFIQAFAKNSDADIFITNVSGECLLGEYQKSGKETLGTLPEEVVAIALQGQYAAQGTLSGLYDRPYYVVGVPVHVTDEDGVLRTIGIVFSATSAESLTAYWMETLHMFLWVGITIFMVAFCMVWIFTYKQIQPLRQMAAAARKFGEGDFSTRIPVSSEDEIGQLATALNQMATSLASGESMRRNFIANVSHELKTPMTTIAGFIDGILDGTIPKEQESKYLGIVSQEVKRLSRLVRTMLDLSRIDSGELKIRPGRFDLTQTVFSTLITFEKPIEEKHLEIRGLETAESLYVDGDPDMIHQVVYNLIENAVKFTNEGGYIEICIFDAPTHSGVRIRNSGAGIAPEEIGMIFDRFYKTDKSRSQDKNGMGLGLYIVRTIIRLHGGEITASSEPEEYTQFEFWLPKKQEAPKLKDGALPSQPSETGKQA</sequence>
<evidence type="ECO:0000256" key="10">
    <source>
        <dbReference type="ARBA" id="ARBA00022840"/>
    </source>
</evidence>
<evidence type="ECO:0000256" key="14">
    <source>
        <dbReference type="SAM" id="Phobius"/>
    </source>
</evidence>
<dbReference type="CDD" id="cd00082">
    <property type="entry name" value="HisKA"/>
    <property type="match status" value="1"/>
</dbReference>
<dbReference type="FunFam" id="3.30.565.10:FF:000006">
    <property type="entry name" value="Sensor histidine kinase WalK"/>
    <property type="match status" value="1"/>
</dbReference>
<dbReference type="InterPro" id="IPR003660">
    <property type="entry name" value="HAMP_dom"/>
</dbReference>
<evidence type="ECO:0000256" key="9">
    <source>
        <dbReference type="ARBA" id="ARBA00022777"/>
    </source>
</evidence>
<evidence type="ECO:0000256" key="1">
    <source>
        <dbReference type="ARBA" id="ARBA00000085"/>
    </source>
</evidence>
<keyword evidence="6" id="KW-0808">Transferase</keyword>
<dbReference type="InterPro" id="IPR003594">
    <property type="entry name" value="HATPase_dom"/>
</dbReference>
<dbReference type="SMART" id="SM00388">
    <property type="entry name" value="HisKA"/>
    <property type="match status" value="1"/>
</dbReference>
<dbReference type="InterPro" id="IPR005467">
    <property type="entry name" value="His_kinase_dom"/>
</dbReference>
<dbReference type="EMBL" id="JACRSN010000016">
    <property type="protein sequence ID" value="MBC8534355.1"/>
    <property type="molecule type" value="Genomic_DNA"/>
</dbReference>
<keyword evidence="7 14" id="KW-0812">Transmembrane</keyword>
<dbReference type="SUPFAM" id="SSF55874">
    <property type="entry name" value="ATPase domain of HSP90 chaperone/DNA topoisomerase II/histidine kinase"/>
    <property type="match status" value="1"/>
</dbReference>
<dbReference type="SMART" id="SM00387">
    <property type="entry name" value="HATPase_c"/>
    <property type="match status" value="1"/>
</dbReference>
<name>A0A926D8H1_9FIRM</name>
<dbReference type="GO" id="GO:0005524">
    <property type="term" value="F:ATP binding"/>
    <property type="evidence" value="ECO:0007669"/>
    <property type="project" value="UniProtKB-KW"/>
</dbReference>
<dbReference type="InterPro" id="IPR004358">
    <property type="entry name" value="Sig_transdc_His_kin-like_C"/>
</dbReference>
<comment type="caution">
    <text evidence="17">The sequence shown here is derived from an EMBL/GenBank/DDBJ whole genome shotgun (WGS) entry which is preliminary data.</text>
</comment>
<evidence type="ECO:0000256" key="6">
    <source>
        <dbReference type="ARBA" id="ARBA00022679"/>
    </source>
</evidence>
<evidence type="ECO:0000256" key="11">
    <source>
        <dbReference type="ARBA" id="ARBA00022989"/>
    </source>
</evidence>
<dbReference type="Pfam" id="PF00512">
    <property type="entry name" value="HisKA"/>
    <property type="match status" value="1"/>
</dbReference>
<evidence type="ECO:0000313" key="17">
    <source>
        <dbReference type="EMBL" id="MBC8534355.1"/>
    </source>
</evidence>
<dbReference type="CDD" id="cd06225">
    <property type="entry name" value="HAMP"/>
    <property type="match status" value="1"/>
</dbReference>
<dbReference type="InterPro" id="IPR003661">
    <property type="entry name" value="HisK_dim/P_dom"/>
</dbReference>
<dbReference type="CDD" id="cd00075">
    <property type="entry name" value="HATPase"/>
    <property type="match status" value="1"/>
</dbReference>
<proteinExistence type="predicted"/>
<dbReference type="AlphaFoldDB" id="A0A926D8H1"/>
<dbReference type="SUPFAM" id="SSF158472">
    <property type="entry name" value="HAMP domain-like"/>
    <property type="match status" value="1"/>
</dbReference>
<evidence type="ECO:0000313" key="18">
    <source>
        <dbReference type="Proteomes" id="UP000651482"/>
    </source>
</evidence>
<dbReference type="SUPFAM" id="SSF47384">
    <property type="entry name" value="Homodimeric domain of signal transducing histidine kinase"/>
    <property type="match status" value="1"/>
</dbReference>
<dbReference type="InterPro" id="IPR036097">
    <property type="entry name" value="HisK_dim/P_sf"/>
</dbReference>
<dbReference type="GO" id="GO:0005886">
    <property type="term" value="C:plasma membrane"/>
    <property type="evidence" value="ECO:0007669"/>
    <property type="project" value="UniProtKB-SubCell"/>
</dbReference>
<dbReference type="EC" id="2.7.13.3" evidence="3"/>
<keyword evidence="12" id="KW-0902">Two-component regulatory system</keyword>
<evidence type="ECO:0000256" key="12">
    <source>
        <dbReference type="ARBA" id="ARBA00023012"/>
    </source>
</evidence>
<feature type="transmembrane region" description="Helical" evidence="14">
    <location>
        <begin position="12"/>
        <end position="32"/>
    </location>
</feature>
<keyword evidence="8" id="KW-0547">Nucleotide-binding</keyword>
<dbReference type="Gene3D" id="3.30.565.10">
    <property type="entry name" value="Histidine kinase-like ATPase, C-terminal domain"/>
    <property type="match status" value="1"/>
</dbReference>
<evidence type="ECO:0000256" key="7">
    <source>
        <dbReference type="ARBA" id="ARBA00022692"/>
    </source>
</evidence>
<organism evidence="17 18">
    <name type="scientific">Yeguia hominis</name>
    <dbReference type="NCBI Taxonomy" id="2763662"/>
    <lineage>
        <taxon>Bacteria</taxon>
        <taxon>Bacillati</taxon>
        <taxon>Bacillota</taxon>
        <taxon>Clostridia</taxon>
        <taxon>Eubacteriales</taxon>
        <taxon>Yeguiaceae</taxon>
        <taxon>Yeguia</taxon>
    </lineage>
</organism>
<dbReference type="Proteomes" id="UP000651482">
    <property type="component" value="Unassembled WGS sequence"/>
</dbReference>
<dbReference type="PROSITE" id="PS50109">
    <property type="entry name" value="HIS_KIN"/>
    <property type="match status" value="1"/>
</dbReference>
<comment type="catalytic activity">
    <reaction evidence="1">
        <text>ATP + protein L-histidine = ADP + protein N-phospho-L-histidine.</text>
        <dbReference type="EC" id="2.7.13.3"/>
    </reaction>
</comment>
<keyword evidence="11 14" id="KW-1133">Transmembrane helix</keyword>
<dbReference type="InterPro" id="IPR050398">
    <property type="entry name" value="HssS/ArlS-like"/>
</dbReference>
<reference evidence="17" key="1">
    <citation type="submission" date="2020-08" db="EMBL/GenBank/DDBJ databases">
        <title>Genome public.</title>
        <authorList>
            <person name="Liu C."/>
            <person name="Sun Q."/>
        </authorList>
    </citation>
    <scope>NUCLEOTIDE SEQUENCE</scope>
    <source>
        <strain evidence="17">NSJ-40</strain>
    </source>
</reference>
<dbReference type="PROSITE" id="PS50885">
    <property type="entry name" value="HAMP"/>
    <property type="match status" value="1"/>
</dbReference>
<dbReference type="Pfam" id="PF02518">
    <property type="entry name" value="HATPase_c"/>
    <property type="match status" value="1"/>
</dbReference>
<dbReference type="PANTHER" id="PTHR45528">
    <property type="entry name" value="SENSOR HISTIDINE KINASE CPXA"/>
    <property type="match status" value="1"/>
</dbReference>
<feature type="transmembrane region" description="Helical" evidence="14">
    <location>
        <begin position="183"/>
        <end position="203"/>
    </location>
</feature>
<evidence type="ECO:0000256" key="3">
    <source>
        <dbReference type="ARBA" id="ARBA00012438"/>
    </source>
</evidence>
<evidence type="ECO:0000256" key="8">
    <source>
        <dbReference type="ARBA" id="ARBA00022741"/>
    </source>
</evidence>
<dbReference type="FunFam" id="1.10.287.130:FF:000001">
    <property type="entry name" value="Two-component sensor histidine kinase"/>
    <property type="match status" value="1"/>
</dbReference>